<organism evidence="2 3">
    <name type="scientific">Zymoseptoria tritici (strain ST99CH_3D7)</name>
    <dbReference type="NCBI Taxonomy" id="1276538"/>
    <lineage>
        <taxon>Eukaryota</taxon>
        <taxon>Fungi</taxon>
        <taxon>Dikarya</taxon>
        <taxon>Ascomycota</taxon>
        <taxon>Pezizomycotina</taxon>
        <taxon>Dothideomycetes</taxon>
        <taxon>Dothideomycetidae</taxon>
        <taxon>Mycosphaerellales</taxon>
        <taxon>Mycosphaerellaceae</taxon>
        <taxon>Zymoseptoria</taxon>
    </lineage>
</organism>
<name>A0A1X7S2A0_ZYMT9</name>
<keyword evidence="1" id="KW-1133">Transmembrane helix</keyword>
<feature type="transmembrane region" description="Helical" evidence="1">
    <location>
        <begin position="108"/>
        <end position="132"/>
    </location>
</feature>
<keyword evidence="1" id="KW-0472">Membrane</keyword>
<protein>
    <submittedName>
        <fullName evidence="2">Uncharacterized protein</fullName>
    </submittedName>
</protein>
<dbReference type="STRING" id="1276538.A0A1X7S2A0"/>
<evidence type="ECO:0000313" key="2">
    <source>
        <dbReference type="EMBL" id="SMQ53803.1"/>
    </source>
</evidence>
<feature type="transmembrane region" description="Helical" evidence="1">
    <location>
        <begin position="75"/>
        <end position="96"/>
    </location>
</feature>
<dbReference type="AlphaFoldDB" id="A0A1X7S2A0"/>
<sequence length="339" mass="37489">MTLHTPTPNPSPFVRFTRRIYHPLHFQKGYNFTLWFIFSAALLGFLLARAQYMNVSANYLPQAGPGEAYWFRQSYYRIGISIHLIAIIPAGFLVLFQFIPYIRHTFRLFHRINGSIIILLLLVSNVGALLIVRRAFGGTMATQSATGVLALATTLGSVLAYINIKSLQIDQHRAWMIRTWFYAGGIITTRLIMIIAVQIISSIGSYYTAMSCAQIAGTRDDGDVSAYPACVSDPGGYTAVHADFSSTAGIEEIAAGFELTFGMALWMAMVMHAVGVEVYLRLTTAEGERLREVSWERQVERGMRRAGSEGLTADRLGDVEGWVPRGKGEVGEGGMKEGK</sequence>
<dbReference type="InterPro" id="IPR018750">
    <property type="entry name" value="DUF2306_membrane"/>
</dbReference>
<feature type="transmembrane region" description="Helical" evidence="1">
    <location>
        <begin position="32"/>
        <end position="52"/>
    </location>
</feature>
<keyword evidence="3" id="KW-1185">Reference proteome</keyword>
<reference evidence="2 3" key="1">
    <citation type="submission" date="2016-06" db="EMBL/GenBank/DDBJ databases">
        <authorList>
            <person name="Kjaerup R.B."/>
            <person name="Dalgaard T.S."/>
            <person name="Juul-Madsen H.R."/>
        </authorList>
    </citation>
    <scope>NUCLEOTIDE SEQUENCE [LARGE SCALE GENOMIC DNA]</scope>
</reference>
<accession>A0A1X7S2A0</accession>
<proteinExistence type="predicted"/>
<evidence type="ECO:0000256" key="1">
    <source>
        <dbReference type="SAM" id="Phobius"/>
    </source>
</evidence>
<gene>
    <name evidence="2" type="ORF">ZT3D7_G8957</name>
</gene>
<keyword evidence="1" id="KW-0812">Transmembrane</keyword>
<evidence type="ECO:0000313" key="3">
    <source>
        <dbReference type="Proteomes" id="UP000215127"/>
    </source>
</evidence>
<dbReference type="Pfam" id="PF10067">
    <property type="entry name" value="DUF2306"/>
    <property type="match status" value="1"/>
</dbReference>
<feature type="transmembrane region" description="Helical" evidence="1">
    <location>
        <begin position="180"/>
        <end position="200"/>
    </location>
</feature>
<dbReference type="Proteomes" id="UP000215127">
    <property type="component" value="Chromosome 9"/>
</dbReference>
<feature type="transmembrane region" description="Helical" evidence="1">
    <location>
        <begin position="144"/>
        <end position="164"/>
    </location>
</feature>
<dbReference type="EMBL" id="LT853700">
    <property type="protein sequence ID" value="SMQ53803.1"/>
    <property type="molecule type" value="Genomic_DNA"/>
</dbReference>